<dbReference type="AlphaFoldDB" id="A0A0C1S9B8"/>
<dbReference type="Proteomes" id="UP000054529">
    <property type="component" value="Unassembled WGS sequence"/>
</dbReference>
<sequence length="44" mass="5303">MIPDMRCKIETIALIGSFLISRSKLIKFFLFIFKTCFVRFNYHL</sequence>
<reference evidence="1 2" key="1">
    <citation type="journal article" date="2014" name="G3 (Bethesda)">
        <title>Genome sequence of Candidatus Riesia pediculischaeffi, endosymbiont of chimpanzee lice, and genomic comparison of recently acquired endosymbionts from human and chimpanzee lice.</title>
        <authorList>
            <person name="Boyd B.M."/>
            <person name="Allen J.M."/>
            <person name="de Crecy-Lagard V."/>
            <person name="Reed D.L."/>
        </authorList>
    </citation>
    <scope>NUCLEOTIDE SEQUENCE [LARGE SCALE GENOMIC DNA]</scope>
    <source>
        <strain evidence="1 2">PTSU</strain>
    </source>
</reference>
<comment type="caution">
    <text evidence="1">The sequence shown here is derived from an EMBL/GenBank/DDBJ whole genome shotgun (WGS) entry which is preliminary data.</text>
</comment>
<dbReference type="EMBL" id="AWXV01000004">
    <property type="protein sequence ID" value="KIE63846.1"/>
    <property type="molecule type" value="Genomic_DNA"/>
</dbReference>
<proteinExistence type="predicted"/>
<protein>
    <submittedName>
        <fullName evidence="1">Uncharacterized protein</fullName>
    </submittedName>
</protein>
<name>A0A0C1S9B8_9ENTR</name>
<evidence type="ECO:0000313" key="2">
    <source>
        <dbReference type="Proteomes" id="UP000054529"/>
    </source>
</evidence>
<organism evidence="1 2">
    <name type="scientific">Candidatus Riesia pediculischaeffi PTSU</name>
    <dbReference type="NCBI Taxonomy" id="1401651"/>
    <lineage>
        <taxon>Bacteria</taxon>
        <taxon>Pseudomonadati</taxon>
        <taxon>Pseudomonadota</taxon>
        <taxon>Gammaproteobacteria</taxon>
        <taxon>Enterobacterales</taxon>
        <taxon>Enterobacteriaceae</taxon>
        <taxon>Candidatus Riesia</taxon>
    </lineage>
</organism>
<evidence type="ECO:0000313" key="1">
    <source>
        <dbReference type="EMBL" id="KIE63846.1"/>
    </source>
</evidence>
<accession>A0A0C1S9B8</accession>
<gene>
    <name evidence="1" type="ORF">P689_12215</name>
</gene>
<dbReference type="HOGENOM" id="CLU_3213882_0_0_6"/>